<evidence type="ECO:0000313" key="9">
    <source>
        <dbReference type="EMBL" id="RKP25700.1"/>
    </source>
</evidence>
<feature type="repeat" description="WD" evidence="6">
    <location>
        <begin position="610"/>
        <end position="642"/>
    </location>
</feature>
<dbReference type="Proteomes" id="UP000278143">
    <property type="component" value="Unassembled WGS sequence"/>
</dbReference>
<dbReference type="Pfam" id="PF04003">
    <property type="entry name" value="Utp12"/>
    <property type="match status" value="1"/>
</dbReference>
<dbReference type="PROSITE" id="PS00678">
    <property type="entry name" value="WD_REPEATS_1"/>
    <property type="match status" value="3"/>
</dbReference>
<dbReference type="SUPFAM" id="SSF50978">
    <property type="entry name" value="WD40 repeat-like"/>
    <property type="match status" value="2"/>
</dbReference>
<organism evidence="9 10">
    <name type="scientific">Syncephalis pseudoplumigaleata</name>
    <dbReference type="NCBI Taxonomy" id="1712513"/>
    <lineage>
        <taxon>Eukaryota</taxon>
        <taxon>Fungi</taxon>
        <taxon>Fungi incertae sedis</taxon>
        <taxon>Zoopagomycota</taxon>
        <taxon>Zoopagomycotina</taxon>
        <taxon>Zoopagomycetes</taxon>
        <taxon>Zoopagales</taxon>
        <taxon>Piptocephalidaceae</taxon>
        <taxon>Syncephalis</taxon>
    </lineage>
</organism>
<dbReference type="InterPro" id="IPR036322">
    <property type="entry name" value="WD40_repeat_dom_sf"/>
</dbReference>
<dbReference type="InterPro" id="IPR020472">
    <property type="entry name" value="WD40_PAC1"/>
</dbReference>
<evidence type="ECO:0000313" key="10">
    <source>
        <dbReference type="Proteomes" id="UP000278143"/>
    </source>
</evidence>
<dbReference type="PANTHER" id="PTHR19853:SF0">
    <property type="entry name" value="WD REPEAT-CONTAINING PROTEIN 3"/>
    <property type="match status" value="1"/>
</dbReference>
<dbReference type="InterPro" id="IPR051570">
    <property type="entry name" value="TBC1_cilium_biogenesis"/>
</dbReference>
<evidence type="ECO:0000259" key="8">
    <source>
        <dbReference type="Pfam" id="PF04003"/>
    </source>
</evidence>
<evidence type="ECO:0000256" key="3">
    <source>
        <dbReference type="ARBA" id="ARBA00022737"/>
    </source>
</evidence>
<dbReference type="PRINTS" id="PR00320">
    <property type="entry name" value="GPROTEINBRPT"/>
</dbReference>
<dbReference type="InterPro" id="IPR015943">
    <property type="entry name" value="WD40/YVTN_repeat-like_dom_sf"/>
</dbReference>
<keyword evidence="2 6" id="KW-0853">WD repeat</keyword>
<evidence type="ECO:0000256" key="1">
    <source>
        <dbReference type="ARBA" id="ARBA00004604"/>
    </source>
</evidence>
<sequence>MVKAYLRYEQTSAFGVVTSGLGNAVYDASGKLAVAPALEDVIVWDLKKGVLAGRWHDSDNKAQVSCIARSPDGQHYAVGYTDGAIRLWSIATHQSTVTFNGHKSAVSALAFDRDGNRLVSGARDTHIIVWDVVGEVGLYRLRGHRDMITTVRFLSIGRDGYLVSTGKDTLMKLWDLTTQHCLETHVAHRSEIWSMDIDEAAMLMVTASGDAEMKAWQLEGAMLARDNMAMEKDADAKVIQFYGAIQRQSRERATTLQFHPNGRFLLCQSADKVIEVYRIRTEEEIQKKQQRRAKRQREKQRKKGQAAGEEAAEHAAEQQVTAADRITSHQIIHAPAKIRSADFSPQKETGRVTTSQILVSLNNNMLEVYSVPYPSKDKSTPTPTPSKLYTTEMPGHRSDVRTLALSSDDDMLCSTSNNMLKIWNVHTGACIRSMECGYALCSLFLPNNKHVLIGTKSGQLELYDIAASTLLTSIDAHEGAVWSMTMRPDKRGIVTGSADKTVKFWDFDRAATEEGPARVTLTHMRTLKMSDDVLCVRYSPDQRLVAVSLLDATVKVFYHDTLKFFLSLYGHKLPVLSMDISSDSNLLVTCSADKNVKLWGLDFGDCHRSIFAHQESIMHVQFVYGTHYFFTASKDHAVKYWDGDKFENIMRLDGHHGEVWSLAIAKHGTFICSGSQDRSIRVWTRTEEQLFLEEEREREMEDAYEATLTDALQKTSINNGAAGEEGGEGNGDDDQAGSAGKQTMETLKAGERLLEAIELADEDKATTQAYEEMLRKNLDPPPPPRNPILLAMGDISADRYVLRTLEQIKSSDLEEALLVLPFEKILALMAYLDVWARKEWNTTLTCRVLFFLLRTFHAPIVSNRVMRSMLDSIREHLRAGLRKQRDILGYNTAALQHIRRDWEANHQADFYDIETVDATADASVKKRKFVTV</sequence>
<keyword evidence="4" id="KW-0539">Nucleus</keyword>
<feature type="repeat" description="WD" evidence="6">
    <location>
        <begin position="99"/>
        <end position="132"/>
    </location>
</feature>
<evidence type="ECO:0000256" key="4">
    <source>
        <dbReference type="ARBA" id="ARBA00023242"/>
    </source>
</evidence>
<keyword evidence="3" id="KW-0677">Repeat</keyword>
<feature type="repeat" description="WD" evidence="6">
    <location>
        <begin position="568"/>
        <end position="609"/>
    </location>
</feature>
<evidence type="ECO:0000256" key="7">
    <source>
        <dbReference type="SAM" id="MobiDB-lite"/>
    </source>
</evidence>
<dbReference type="GO" id="GO:0034388">
    <property type="term" value="C:Pwp2p-containing subcomplex of 90S preribosome"/>
    <property type="evidence" value="ECO:0007669"/>
    <property type="project" value="TreeGrafter"/>
</dbReference>
<dbReference type="CDD" id="cd00200">
    <property type="entry name" value="WD40"/>
    <property type="match status" value="2"/>
</dbReference>
<dbReference type="Gene3D" id="2.130.10.10">
    <property type="entry name" value="YVTN repeat-like/Quinoprotein amine dehydrogenase"/>
    <property type="match status" value="4"/>
</dbReference>
<dbReference type="Pfam" id="PF25172">
    <property type="entry name" value="Beta-prop_WDR3_2nd"/>
    <property type="match status" value="1"/>
</dbReference>
<dbReference type="FunFam" id="2.130.10.10:FF:000157">
    <property type="entry name" value="WD repeat domain 3"/>
    <property type="match status" value="1"/>
</dbReference>
<feature type="repeat" description="WD" evidence="6">
    <location>
        <begin position="393"/>
        <end position="433"/>
    </location>
</feature>
<dbReference type="GO" id="GO:0030515">
    <property type="term" value="F:snoRNA binding"/>
    <property type="evidence" value="ECO:0007669"/>
    <property type="project" value="TreeGrafter"/>
</dbReference>
<dbReference type="AlphaFoldDB" id="A0A4P9Z2K5"/>
<dbReference type="GO" id="GO:0032040">
    <property type="term" value="C:small-subunit processome"/>
    <property type="evidence" value="ECO:0007669"/>
    <property type="project" value="TreeGrafter"/>
</dbReference>
<feature type="compositionally biased region" description="Basic residues" evidence="7">
    <location>
        <begin position="288"/>
        <end position="304"/>
    </location>
</feature>
<dbReference type="SMART" id="SM00320">
    <property type="entry name" value="WD40"/>
    <property type="match status" value="12"/>
</dbReference>
<dbReference type="OrthoDB" id="407922at2759"/>
<dbReference type="PROSITE" id="PS50082">
    <property type="entry name" value="WD_REPEATS_2"/>
    <property type="match status" value="9"/>
</dbReference>
<feature type="domain" description="Small-subunit processome Utp12" evidence="8">
    <location>
        <begin position="798"/>
        <end position="899"/>
    </location>
</feature>
<dbReference type="FunFam" id="2.130.10.10:FF:000178">
    <property type="entry name" value="WD repeat domain 3"/>
    <property type="match status" value="1"/>
</dbReference>
<dbReference type="PANTHER" id="PTHR19853">
    <property type="entry name" value="WD REPEAT CONTAINING PROTEIN 3 WDR3"/>
    <property type="match status" value="1"/>
</dbReference>
<feature type="region of interest" description="Disordered" evidence="7">
    <location>
        <begin position="372"/>
        <end position="393"/>
    </location>
</feature>
<dbReference type="InterPro" id="IPR019775">
    <property type="entry name" value="WD40_repeat_CS"/>
</dbReference>
<keyword evidence="10" id="KW-1185">Reference proteome</keyword>
<feature type="region of interest" description="Disordered" evidence="7">
    <location>
        <begin position="714"/>
        <end position="742"/>
    </location>
</feature>
<feature type="repeat" description="WD" evidence="6">
    <location>
        <begin position="185"/>
        <end position="226"/>
    </location>
</feature>
<feature type="repeat" description="WD" evidence="6">
    <location>
        <begin position="141"/>
        <end position="184"/>
    </location>
</feature>
<comment type="subcellular location">
    <subcellularLocation>
        <location evidence="1">Nucleus</location>
        <location evidence="1">Nucleolus</location>
    </subcellularLocation>
</comment>
<gene>
    <name evidence="9" type="ORF">SYNPS1DRAFT_32912</name>
</gene>
<feature type="repeat" description="WD" evidence="6">
    <location>
        <begin position="652"/>
        <end position="683"/>
    </location>
</feature>
<comment type="similarity">
    <text evidence="5">Belongs to the WD repeat WDR3/UTP12 family.</text>
</comment>
<protein>
    <submittedName>
        <fullName evidence="9">WD40-repeat-containing domain protein</fullName>
    </submittedName>
</protein>
<evidence type="ECO:0000256" key="2">
    <source>
        <dbReference type="ARBA" id="ARBA00022574"/>
    </source>
</evidence>
<feature type="repeat" description="WD" evidence="6">
    <location>
        <begin position="474"/>
        <end position="515"/>
    </location>
</feature>
<dbReference type="Pfam" id="PF25173">
    <property type="entry name" value="Beta-prop_WDR3_1st"/>
    <property type="match status" value="1"/>
</dbReference>
<dbReference type="EMBL" id="KZ989650">
    <property type="protein sequence ID" value="RKP25700.1"/>
    <property type="molecule type" value="Genomic_DNA"/>
</dbReference>
<name>A0A4P9Z2K5_9FUNG</name>
<dbReference type="InterPro" id="IPR001680">
    <property type="entry name" value="WD40_rpt"/>
</dbReference>
<feature type="region of interest" description="Disordered" evidence="7">
    <location>
        <begin position="285"/>
        <end position="323"/>
    </location>
</feature>
<feature type="repeat" description="WD" evidence="6">
    <location>
        <begin position="57"/>
        <end position="98"/>
    </location>
</feature>
<evidence type="ECO:0000256" key="6">
    <source>
        <dbReference type="PROSITE-ProRule" id="PRU00221"/>
    </source>
</evidence>
<dbReference type="InterPro" id="IPR007148">
    <property type="entry name" value="SSU_processome_Utp12"/>
</dbReference>
<evidence type="ECO:0000256" key="5">
    <source>
        <dbReference type="ARBA" id="ARBA00038229"/>
    </source>
</evidence>
<feature type="compositionally biased region" description="Acidic residues" evidence="7">
    <location>
        <begin position="725"/>
        <end position="735"/>
    </location>
</feature>
<dbReference type="PROSITE" id="PS50294">
    <property type="entry name" value="WD_REPEATS_REGION"/>
    <property type="match status" value="6"/>
</dbReference>
<dbReference type="GO" id="GO:0030490">
    <property type="term" value="P:maturation of SSU-rRNA"/>
    <property type="evidence" value="ECO:0007669"/>
    <property type="project" value="TreeGrafter"/>
</dbReference>
<accession>A0A4P9Z2K5</accession>
<reference evidence="10" key="1">
    <citation type="journal article" date="2018" name="Nat. Microbiol.">
        <title>Leveraging single-cell genomics to expand the fungal tree of life.</title>
        <authorList>
            <person name="Ahrendt S.R."/>
            <person name="Quandt C.A."/>
            <person name="Ciobanu D."/>
            <person name="Clum A."/>
            <person name="Salamov A."/>
            <person name="Andreopoulos B."/>
            <person name="Cheng J.F."/>
            <person name="Woyke T."/>
            <person name="Pelin A."/>
            <person name="Henrissat B."/>
            <person name="Reynolds N.K."/>
            <person name="Benny G.L."/>
            <person name="Smith M.E."/>
            <person name="James T.Y."/>
            <person name="Grigoriev I.V."/>
        </authorList>
    </citation>
    <scope>NUCLEOTIDE SEQUENCE [LARGE SCALE GENOMIC DNA]</scope>
    <source>
        <strain evidence="10">Benny S71-1</strain>
    </source>
</reference>
<proteinExistence type="inferred from homology"/>